<evidence type="ECO:0000313" key="2">
    <source>
        <dbReference type="EMBL" id="OTA05559.1"/>
    </source>
</evidence>
<protein>
    <submittedName>
        <fullName evidence="2">Uncharacterized protein</fullName>
    </submittedName>
</protein>
<gene>
    <name evidence="2" type="ORF">A9Z42_0062400</name>
</gene>
<feature type="transmembrane region" description="Helical" evidence="1">
    <location>
        <begin position="139"/>
        <end position="158"/>
    </location>
</feature>
<reference evidence="2 3" key="1">
    <citation type="journal article" date="2015" name="Genome Announc.">
        <title>Genome sequence and annotation of Trichoderma parareesei, the ancestor of the cellulase producer Trichoderma reesei.</title>
        <authorList>
            <person name="Yang D."/>
            <person name="Pomraning K."/>
            <person name="Kopchinskiy A."/>
            <person name="Karimi Aghcheh R."/>
            <person name="Atanasova L."/>
            <person name="Chenthamara K."/>
            <person name="Baker S.E."/>
            <person name="Zhang R."/>
            <person name="Shen Q."/>
            <person name="Freitag M."/>
            <person name="Kubicek C.P."/>
            <person name="Druzhinina I.S."/>
        </authorList>
    </citation>
    <scope>NUCLEOTIDE SEQUENCE [LARGE SCALE GENOMIC DNA]</scope>
    <source>
        <strain evidence="2 3">CBS 125925</strain>
    </source>
</reference>
<dbReference type="Proteomes" id="UP000219286">
    <property type="component" value="Unassembled WGS sequence"/>
</dbReference>
<feature type="transmembrane region" description="Helical" evidence="1">
    <location>
        <begin position="108"/>
        <end position="127"/>
    </location>
</feature>
<feature type="transmembrane region" description="Helical" evidence="1">
    <location>
        <begin position="329"/>
        <end position="352"/>
    </location>
</feature>
<proteinExistence type="predicted"/>
<evidence type="ECO:0000256" key="1">
    <source>
        <dbReference type="SAM" id="Phobius"/>
    </source>
</evidence>
<dbReference type="EMBL" id="LFMI01000612">
    <property type="protein sequence ID" value="OTA05559.1"/>
    <property type="molecule type" value="Genomic_DNA"/>
</dbReference>
<organism evidence="2 3">
    <name type="scientific">Trichoderma parareesei</name>
    <name type="common">Filamentous fungus</name>
    <dbReference type="NCBI Taxonomy" id="858221"/>
    <lineage>
        <taxon>Eukaryota</taxon>
        <taxon>Fungi</taxon>
        <taxon>Dikarya</taxon>
        <taxon>Ascomycota</taxon>
        <taxon>Pezizomycotina</taxon>
        <taxon>Sordariomycetes</taxon>
        <taxon>Hypocreomycetidae</taxon>
        <taxon>Hypocreales</taxon>
        <taxon>Hypocreaceae</taxon>
        <taxon>Trichoderma</taxon>
    </lineage>
</organism>
<keyword evidence="1" id="KW-1133">Transmembrane helix</keyword>
<feature type="transmembrane region" description="Helical" evidence="1">
    <location>
        <begin position="227"/>
        <end position="248"/>
    </location>
</feature>
<keyword evidence="1" id="KW-0812">Transmembrane</keyword>
<accession>A0A2H2ZF65</accession>
<feature type="transmembrane region" description="Helical" evidence="1">
    <location>
        <begin position="76"/>
        <end position="96"/>
    </location>
</feature>
<keyword evidence="1" id="KW-0472">Membrane</keyword>
<evidence type="ECO:0000313" key="3">
    <source>
        <dbReference type="Proteomes" id="UP000219286"/>
    </source>
</evidence>
<dbReference type="OrthoDB" id="3021074at2759"/>
<sequence length="394" mass="42499">MPALSWNTSLSDAIVSHGSNLSVSLASANNATKPVEVICAWPVSGQYGAGSRVLYYVLIAACLFARREIWIKNACLAAALLLPAVAAVHGIVLAALHRDKAVDMDIYGAFQLCSIGVLVVPVTVRLSETYRNTPGRNTIFLWAGLLLAGLLSLTIEFYRAQTFPCSQDAQGRPILTNPSKFPYGESTTCGLVCSETEGPFSPMRKGSSSDIYVIPAPSRLTFGTATLIAAACCVHTIVWMASMAELVFEDNWKSPFGIEVDDSQADEQIPGTNGATKKTMRDVNAMIRFFLSVVAVPIFGGAGLAILIIGEINFFSGPVSYQVESLASIGQWSPIVGTGLAVIGSLYLVLAADVNAVKEDNMLFERQQSWITLFGGRVHHRNTWIKHFSRNETN</sequence>
<dbReference type="AlphaFoldDB" id="A0A2H2ZF65"/>
<name>A0A2H2ZF65_TRIPA</name>
<keyword evidence="3" id="KW-1185">Reference proteome</keyword>
<feature type="transmembrane region" description="Helical" evidence="1">
    <location>
        <begin position="287"/>
        <end position="309"/>
    </location>
</feature>
<comment type="caution">
    <text evidence="2">The sequence shown here is derived from an EMBL/GenBank/DDBJ whole genome shotgun (WGS) entry which is preliminary data.</text>
</comment>